<evidence type="ECO:0000256" key="5">
    <source>
        <dbReference type="ARBA" id="ARBA00012040"/>
    </source>
</evidence>
<dbReference type="InterPro" id="IPR046373">
    <property type="entry name" value="Acyl-CoA_Oxase/DH_mid-dom_sf"/>
</dbReference>
<dbReference type="NCBIfam" id="NF009586">
    <property type="entry name" value="PRK13026.1"/>
    <property type="match status" value="1"/>
</dbReference>
<evidence type="ECO:0000256" key="6">
    <source>
        <dbReference type="ARBA" id="ARBA00020144"/>
    </source>
</evidence>
<dbReference type="InterPro" id="IPR009100">
    <property type="entry name" value="AcylCoA_DH/oxidase_NM_dom_sf"/>
</dbReference>
<dbReference type="PANTHER" id="PTHR48083:SF33">
    <property type="entry name" value="ACYL-COENZYME A DEHYDROGENASE"/>
    <property type="match status" value="1"/>
</dbReference>
<dbReference type="InterPro" id="IPR013786">
    <property type="entry name" value="AcylCoA_DH/ox_N"/>
</dbReference>
<feature type="domain" description="Acyl-CoA dehydrogenase C-terminal bacterial-type" evidence="14">
    <location>
        <begin position="520"/>
        <end position="613"/>
    </location>
</feature>
<dbReference type="EC" id="1.3.8.7" evidence="4"/>
<evidence type="ECO:0000256" key="3">
    <source>
        <dbReference type="ARBA" id="ARBA00009347"/>
    </source>
</evidence>
<organism evidence="15">
    <name type="scientific">marine metagenome</name>
    <dbReference type="NCBI Taxonomy" id="408172"/>
    <lineage>
        <taxon>unclassified sequences</taxon>
        <taxon>metagenomes</taxon>
        <taxon>ecological metagenomes</taxon>
    </lineage>
</organism>
<comment type="cofactor">
    <cofactor evidence="1">
        <name>FAD</name>
        <dbReference type="ChEBI" id="CHEBI:57692"/>
    </cofactor>
</comment>
<evidence type="ECO:0000256" key="10">
    <source>
        <dbReference type="ARBA" id="ARBA00047882"/>
    </source>
</evidence>
<comment type="pathway">
    <text evidence="2">Lipid metabolism; fatty acid beta-oxidation.</text>
</comment>
<evidence type="ECO:0000259" key="13">
    <source>
        <dbReference type="Pfam" id="PF02771"/>
    </source>
</evidence>
<dbReference type="SUPFAM" id="SSF47203">
    <property type="entry name" value="Acyl-CoA dehydrogenase C-terminal domain-like"/>
    <property type="match status" value="1"/>
</dbReference>
<evidence type="ECO:0000313" key="15">
    <source>
        <dbReference type="EMBL" id="SVA94916.1"/>
    </source>
</evidence>
<dbReference type="InterPro" id="IPR036250">
    <property type="entry name" value="AcylCo_DH-like_C"/>
</dbReference>
<comment type="catalytic activity">
    <reaction evidence="11">
        <text>a long-chain 2,3-saturated fatty acyl-CoA + oxidized [electron-transfer flavoprotein] + H(+) = a long-chain (2E)-enoyl-CoA + reduced [electron-transfer flavoprotein]</text>
        <dbReference type="Rhea" id="RHEA:17721"/>
        <dbReference type="Rhea" id="RHEA-COMP:10685"/>
        <dbReference type="Rhea" id="RHEA-COMP:10686"/>
        <dbReference type="ChEBI" id="CHEBI:15378"/>
        <dbReference type="ChEBI" id="CHEBI:57692"/>
        <dbReference type="ChEBI" id="CHEBI:58307"/>
        <dbReference type="ChEBI" id="CHEBI:83721"/>
        <dbReference type="ChEBI" id="CHEBI:83727"/>
        <dbReference type="EC" id="1.3.8.8"/>
    </reaction>
</comment>
<dbReference type="Pfam" id="PF09317">
    <property type="entry name" value="ACDH_C"/>
    <property type="match status" value="1"/>
</dbReference>
<dbReference type="GO" id="GO:0004466">
    <property type="term" value="F:long-chain fatty acyl-CoA dehydrogenase activity"/>
    <property type="evidence" value="ECO:0007669"/>
    <property type="project" value="UniProtKB-EC"/>
</dbReference>
<reference evidence="15" key="1">
    <citation type="submission" date="2018-05" db="EMBL/GenBank/DDBJ databases">
        <authorList>
            <person name="Lanie J.A."/>
            <person name="Ng W.-L."/>
            <person name="Kazmierczak K.M."/>
            <person name="Andrzejewski T.M."/>
            <person name="Davidsen T.M."/>
            <person name="Wayne K.J."/>
            <person name="Tettelin H."/>
            <person name="Glass J.I."/>
            <person name="Rusch D."/>
            <person name="Podicherti R."/>
            <person name="Tsui H.-C.T."/>
            <person name="Winkler M.E."/>
        </authorList>
    </citation>
    <scope>NUCLEOTIDE SEQUENCE</scope>
</reference>
<feature type="domain" description="Acyl-CoA dehydrogenase/oxidase C-terminal" evidence="12">
    <location>
        <begin position="365"/>
        <end position="512"/>
    </location>
</feature>
<dbReference type="AlphaFoldDB" id="A0A382A076"/>
<protein>
    <recommendedName>
        <fullName evidence="6">Acyl-coenzyme A dehydrogenase</fullName>
        <ecNumber evidence="4">1.3.8.7</ecNumber>
        <ecNumber evidence="5">1.3.8.8</ecNumber>
    </recommendedName>
</protein>
<dbReference type="GO" id="GO:0005737">
    <property type="term" value="C:cytoplasm"/>
    <property type="evidence" value="ECO:0007669"/>
    <property type="project" value="TreeGrafter"/>
</dbReference>
<dbReference type="InterPro" id="IPR015396">
    <property type="entry name" value="FadE_C"/>
</dbReference>
<dbReference type="FunFam" id="1.20.140.10:FF:000009">
    <property type="entry name" value="Acyl-CoA dehydrogenase"/>
    <property type="match status" value="1"/>
</dbReference>
<evidence type="ECO:0000259" key="12">
    <source>
        <dbReference type="Pfam" id="PF00441"/>
    </source>
</evidence>
<evidence type="ECO:0000256" key="4">
    <source>
        <dbReference type="ARBA" id="ARBA00012033"/>
    </source>
</evidence>
<comment type="similarity">
    <text evidence="3">Belongs to the acyl-CoA dehydrogenase family.</text>
</comment>
<dbReference type="SUPFAM" id="SSF56645">
    <property type="entry name" value="Acyl-CoA dehydrogenase NM domain-like"/>
    <property type="match status" value="1"/>
</dbReference>
<evidence type="ECO:0000256" key="11">
    <source>
        <dbReference type="ARBA" id="ARBA00049247"/>
    </source>
</evidence>
<evidence type="ECO:0000256" key="7">
    <source>
        <dbReference type="ARBA" id="ARBA00022630"/>
    </source>
</evidence>
<dbReference type="UniPathway" id="UPA00659"/>
<dbReference type="PANTHER" id="PTHR48083">
    <property type="entry name" value="MEDIUM-CHAIN SPECIFIC ACYL-COA DEHYDROGENASE, MITOCHONDRIAL-RELATED"/>
    <property type="match status" value="1"/>
</dbReference>
<evidence type="ECO:0000256" key="8">
    <source>
        <dbReference type="ARBA" id="ARBA00022827"/>
    </source>
</evidence>
<dbReference type="EC" id="1.3.8.8" evidence="5"/>
<dbReference type="InterPro" id="IPR009075">
    <property type="entry name" value="AcylCo_DH/oxidase_C"/>
</dbReference>
<keyword evidence="7" id="KW-0285">Flavoprotein</keyword>
<evidence type="ECO:0000256" key="2">
    <source>
        <dbReference type="ARBA" id="ARBA00005005"/>
    </source>
</evidence>
<dbReference type="GO" id="GO:0033539">
    <property type="term" value="P:fatty acid beta-oxidation using acyl-CoA dehydrogenase"/>
    <property type="evidence" value="ECO:0007669"/>
    <property type="project" value="InterPro"/>
</dbReference>
<sequence>MLSFIVWTLITITVVVVLSYRSTELRTSTATMGLLLIVYTLIGDPGNIYLSILWILFAILVSLNIPEIRRNYFSARILKLYKSVLPTISQTEQEAIDAGNVWWDGELFTGNPNWEILRQNPKTNLPAEEQAFLDGPVNAVCEMIDEWTVIHKNYDLPEEVYDFVKKEGLFSLIIPKAYGGLEFSPLGVASVMAKIGSRSPTLSSMVGVPNSLGPAELLMHYGTEEQKDTLLPKLATGELVPCFALTGPYAGSDATSIPDTGIVCKGTFEGKDIVGIKLNFDKRYITLAPIASLIGLAFKLSDPDHLIGETTDYGITCALLPNELEGLESGRRHLPIGIPFMNGTIIGKDVFIPLDFIIGGIEQAGGGWKMLTDCLSAGRAISLPSGAMSGAKSAVAVTGAYARVREQFGMPIAEFEGILEPLGRMAGRAYIINSSLSTTAMAIGAGQKPSVISAIMKYHTTELSRAIGTDAMDIHGGKAVMLGPKNYLSTAHEAAPIAITVEGANIMTRSLIIFGQGAFRCHPHVLKEIEAVNLEDQTEAIEQFDIHFFNHVGYTMSNVARSLVRGITDRFTDSPVLDETATYYKQINRFSAAFALLTDVSMLVIGGSLKRKET</sequence>
<evidence type="ECO:0000259" key="14">
    <source>
        <dbReference type="Pfam" id="PF09317"/>
    </source>
</evidence>
<dbReference type="CDD" id="cd00567">
    <property type="entry name" value="ACAD"/>
    <property type="match status" value="1"/>
</dbReference>
<comment type="catalytic activity">
    <reaction evidence="10">
        <text>a medium-chain 2,3-saturated fatty acyl-CoA + oxidized [electron-transfer flavoprotein] + H(+) = a medium-chain (2E)-enoyl-CoA + reduced [electron-transfer flavoprotein]</text>
        <dbReference type="Rhea" id="RHEA:14477"/>
        <dbReference type="Rhea" id="RHEA-COMP:10685"/>
        <dbReference type="Rhea" id="RHEA-COMP:10686"/>
        <dbReference type="ChEBI" id="CHEBI:15378"/>
        <dbReference type="ChEBI" id="CHEBI:57692"/>
        <dbReference type="ChEBI" id="CHEBI:58307"/>
        <dbReference type="ChEBI" id="CHEBI:83723"/>
        <dbReference type="ChEBI" id="CHEBI:83726"/>
        <dbReference type="EC" id="1.3.8.7"/>
    </reaction>
</comment>
<feature type="non-terminal residue" evidence="15">
    <location>
        <position position="614"/>
    </location>
</feature>
<dbReference type="Pfam" id="PF02771">
    <property type="entry name" value="Acyl-CoA_dh_N"/>
    <property type="match status" value="1"/>
</dbReference>
<gene>
    <name evidence="15" type="ORF">METZ01_LOCUS147770</name>
</gene>
<name>A0A382A076_9ZZZZ</name>
<keyword evidence="9" id="KW-0560">Oxidoreductase</keyword>
<keyword evidence="8" id="KW-0274">FAD</keyword>
<evidence type="ECO:0000256" key="1">
    <source>
        <dbReference type="ARBA" id="ARBA00001974"/>
    </source>
</evidence>
<proteinExistence type="inferred from homology"/>
<dbReference type="EMBL" id="UINC01023380">
    <property type="protein sequence ID" value="SVA94916.1"/>
    <property type="molecule type" value="Genomic_DNA"/>
</dbReference>
<dbReference type="GO" id="GO:0070991">
    <property type="term" value="F:medium-chain fatty acyl-CoA dehydrogenase activity"/>
    <property type="evidence" value="ECO:0007669"/>
    <property type="project" value="UniProtKB-EC"/>
</dbReference>
<dbReference type="Pfam" id="PF00441">
    <property type="entry name" value="Acyl-CoA_dh_1"/>
    <property type="match status" value="1"/>
</dbReference>
<dbReference type="Gene3D" id="1.20.140.10">
    <property type="entry name" value="Butyryl-CoA Dehydrogenase, subunit A, domain 3"/>
    <property type="match status" value="1"/>
</dbReference>
<dbReference type="Gene3D" id="1.10.540.10">
    <property type="entry name" value="Acyl-CoA dehydrogenase/oxidase, N-terminal domain"/>
    <property type="match status" value="1"/>
</dbReference>
<dbReference type="Gene3D" id="2.40.110.10">
    <property type="entry name" value="Butyryl-CoA Dehydrogenase, subunit A, domain 2"/>
    <property type="match status" value="1"/>
</dbReference>
<dbReference type="InterPro" id="IPR050741">
    <property type="entry name" value="Acyl-CoA_dehydrogenase"/>
</dbReference>
<dbReference type="GO" id="GO:0050660">
    <property type="term" value="F:flavin adenine dinucleotide binding"/>
    <property type="evidence" value="ECO:0007669"/>
    <property type="project" value="InterPro"/>
</dbReference>
<dbReference type="NCBIfam" id="NF007000">
    <property type="entry name" value="PRK09463.1"/>
    <property type="match status" value="1"/>
</dbReference>
<dbReference type="InterPro" id="IPR037069">
    <property type="entry name" value="AcylCoA_DH/ox_N_sf"/>
</dbReference>
<evidence type="ECO:0000256" key="9">
    <source>
        <dbReference type="ARBA" id="ARBA00023002"/>
    </source>
</evidence>
<feature type="domain" description="Acyl-CoA dehydrogenase/oxidase N-terminal" evidence="13">
    <location>
        <begin position="143"/>
        <end position="238"/>
    </location>
</feature>
<accession>A0A382A076</accession>